<dbReference type="OrthoDB" id="4558647at2"/>
<dbReference type="Pfam" id="PF01636">
    <property type="entry name" value="APH"/>
    <property type="match status" value="1"/>
</dbReference>
<feature type="domain" description="Aminoglycoside phosphotransferase" evidence="2">
    <location>
        <begin position="113"/>
        <end position="314"/>
    </location>
</feature>
<feature type="compositionally biased region" description="Gly residues" evidence="1">
    <location>
        <begin position="1"/>
        <end position="10"/>
    </location>
</feature>
<organism evidence="3 4">
    <name type="scientific">Streptomyces boluensis</name>
    <dbReference type="NCBI Taxonomy" id="1775135"/>
    <lineage>
        <taxon>Bacteria</taxon>
        <taxon>Bacillati</taxon>
        <taxon>Actinomycetota</taxon>
        <taxon>Actinomycetes</taxon>
        <taxon>Kitasatosporales</taxon>
        <taxon>Streptomycetaceae</taxon>
        <taxon>Streptomyces</taxon>
    </lineage>
</organism>
<accession>A0A964UVB1</accession>
<evidence type="ECO:0000256" key="1">
    <source>
        <dbReference type="SAM" id="MobiDB-lite"/>
    </source>
</evidence>
<sequence length="375" mass="39483">MKPRGDGGAADGTNARAAGELRGRFCARTHPGSTRNPAAAHRVGSDRRRSPEPAAHHTGGTVTSSVTRALTATVRAAAHGPHRECACPAPPTVLADRDDGTVVRHGGTVAKAHAPDADRGQLAARLAVAAHPALNGVLLAPLDVPGTELDGRAVTFWPYGTPVDPDAPEAAPWEEAGTLLARLHAVPVDTLPGPLPPMRGPHKAALALTRMRRARPHQDLAAPVERAWSTLPPWARAESSAPGPQRLCHGDLHLGQLVRHGDWLLIDVDDLGLGDPAWDLARPAAWYAAGLLTPEEWLRFIDAYRAAHGPAVPADADPWPALDVPARALTVQTAAQAIAKSTVAQRPLDEIELALVEACDRIAALPRELPAEPAK</sequence>
<evidence type="ECO:0000313" key="3">
    <source>
        <dbReference type="EMBL" id="NBE56074.1"/>
    </source>
</evidence>
<feature type="region of interest" description="Disordered" evidence="1">
    <location>
        <begin position="1"/>
        <end position="64"/>
    </location>
</feature>
<feature type="compositionally biased region" description="Basic and acidic residues" evidence="1">
    <location>
        <begin position="43"/>
        <end position="55"/>
    </location>
</feature>
<dbReference type="InterPro" id="IPR002575">
    <property type="entry name" value="Aminoglycoside_PTrfase"/>
</dbReference>
<comment type="caution">
    <text evidence="3">The sequence shown here is derived from an EMBL/GenBank/DDBJ whole genome shotgun (WGS) entry which is preliminary data.</text>
</comment>
<dbReference type="Proteomes" id="UP000598297">
    <property type="component" value="Unassembled WGS sequence"/>
</dbReference>
<evidence type="ECO:0000259" key="2">
    <source>
        <dbReference type="Pfam" id="PF01636"/>
    </source>
</evidence>
<dbReference type="EMBL" id="JAAAHS010000416">
    <property type="protein sequence ID" value="NBE56074.1"/>
    <property type="molecule type" value="Genomic_DNA"/>
</dbReference>
<reference evidence="3" key="1">
    <citation type="submission" date="2020-01" db="EMBL/GenBank/DDBJ databases">
        <title>Whole-genome analyses of novel actinobacteria.</title>
        <authorList>
            <person name="Sahin N."/>
        </authorList>
    </citation>
    <scope>NUCLEOTIDE SEQUENCE</scope>
    <source>
        <strain evidence="3">YC537</strain>
    </source>
</reference>
<proteinExistence type="predicted"/>
<dbReference type="InterPro" id="IPR011009">
    <property type="entry name" value="Kinase-like_dom_sf"/>
</dbReference>
<dbReference type="SUPFAM" id="SSF56112">
    <property type="entry name" value="Protein kinase-like (PK-like)"/>
    <property type="match status" value="1"/>
</dbReference>
<name>A0A964UVB1_9ACTN</name>
<keyword evidence="4" id="KW-1185">Reference proteome</keyword>
<dbReference type="AlphaFoldDB" id="A0A964UVB1"/>
<dbReference type="Gene3D" id="3.90.1200.10">
    <property type="match status" value="1"/>
</dbReference>
<gene>
    <name evidence="3" type="ORF">GUY60_32490</name>
</gene>
<evidence type="ECO:0000313" key="4">
    <source>
        <dbReference type="Proteomes" id="UP000598297"/>
    </source>
</evidence>
<protein>
    <submittedName>
        <fullName evidence="3">Phosphotransferase</fullName>
    </submittedName>
</protein>